<proteinExistence type="predicted"/>
<organism evidence="2">
    <name type="scientific">uncultured Caudovirales phage</name>
    <dbReference type="NCBI Taxonomy" id="2100421"/>
    <lineage>
        <taxon>Viruses</taxon>
        <taxon>Duplodnaviria</taxon>
        <taxon>Heunggongvirae</taxon>
        <taxon>Uroviricota</taxon>
        <taxon>Caudoviricetes</taxon>
        <taxon>Peduoviridae</taxon>
        <taxon>Maltschvirus</taxon>
        <taxon>Maltschvirus maltsch</taxon>
    </lineage>
</organism>
<reference evidence="2" key="1">
    <citation type="submission" date="2020-05" db="EMBL/GenBank/DDBJ databases">
        <authorList>
            <person name="Chiriac C."/>
            <person name="Salcher M."/>
            <person name="Ghai R."/>
            <person name="Kavagutti S V."/>
        </authorList>
    </citation>
    <scope>NUCLEOTIDE SEQUENCE</scope>
</reference>
<gene>
    <name evidence="2" type="ORF">UFOVP240_221</name>
</gene>
<name>A0A6J7WY28_9CAUD</name>
<protein>
    <submittedName>
        <fullName evidence="2">Uncharacterized protein</fullName>
    </submittedName>
</protein>
<sequence length="780" mass="83227">MQAILEQQRSNVIQFPTNRAAGGGDGTGSLIPVIRELISSINNLTGVMVGQTKGGKIGSSSTNESLNSSLETEVETGRYQETQLDLLKKIEANTRGGQVHPDGKPKVTEDDSSGGLGLLGTSLAVTAGVIAGLVTAWAKTVKFFVTGIGTGIEKTVVFLSKWFPSLREALFNIETTFVLLVESIKGIFNTATAKIAEVFTNLVGKMVKVFEGAVEFFKGIFGEGTGIGKVIAAIKTSVTNFLAPIAESFTSMVEYSGKVITAIRTSVGAFMSSISEGFAVMGEASGPISKAISFVKSSIAGVMEFFGGFGTFFAEIGGKMELFSKLFGAVSKVVSKIAYPLMVVMAVWDTIKGAMAGWEEGGLVGAIGGAIKGLFNSLIGGVLDMIKGAISWIAGALGFTAVEDFLDSFSFEDLFSDFVDAVLFIPKKIQEFIMSPIETLKKLGESMMSLWEPIKNIMGALVDAYLWLPRQLFGLINDYIVTPLTDVFKPLTDFFKGLAEKIMGVFEDFGIPEMGFSILGKKFSVGPWYPFRPDEGTVRVGSDTQIDQKSTSGGDAGDSTTFKKNIVSSGSGGVDEDAMRANGMSEEAIAKAKERNVDKTRVLTTSEKVVNGQAAFKEDFATFDPKTGKAMLSGDSAATGVTTDAQGNKSTNGTREISKRAFDQIKSNAQAGGDNSKIAEIVKEDDAYQKLSWFDKRKVDVGYAKASDLLAVSQPDQAEAVTKKSSDAASLKENINKASGNTNVVNSPLTTYNNQKVTNVKAPIRNQESSIGEWLKSKYQ</sequence>
<evidence type="ECO:0000313" key="2">
    <source>
        <dbReference type="EMBL" id="CAB5221632.1"/>
    </source>
</evidence>
<feature type="region of interest" description="Disordered" evidence="1">
    <location>
        <begin position="543"/>
        <end position="579"/>
    </location>
</feature>
<evidence type="ECO:0000256" key="1">
    <source>
        <dbReference type="SAM" id="MobiDB-lite"/>
    </source>
</evidence>
<feature type="region of interest" description="Disordered" evidence="1">
    <location>
        <begin position="55"/>
        <end position="74"/>
    </location>
</feature>
<feature type="compositionally biased region" description="Polar residues" evidence="1">
    <location>
        <begin position="543"/>
        <end position="569"/>
    </location>
</feature>
<feature type="compositionally biased region" description="Low complexity" evidence="1">
    <location>
        <begin position="59"/>
        <end position="71"/>
    </location>
</feature>
<accession>A0A6J7WY28</accession>
<dbReference type="EMBL" id="LR798293">
    <property type="protein sequence ID" value="CAB5221632.1"/>
    <property type="molecule type" value="Genomic_DNA"/>
</dbReference>